<dbReference type="Proteomes" id="UP001166293">
    <property type="component" value="Unassembled WGS sequence"/>
</dbReference>
<accession>A0ABS6N5D9</accession>
<reference evidence="1" key="1">
    <citation type="submission" date="2021-06" db="EMBL/GenBank/DDBJ databases">
        <title>Thalassococcus sp. CAU 1522 isolated from sea sand, Republic of Korea.</title>
        <authorList>
            <person name="Kim W."/>
        </authorList>
    </citation>
    <scope>NUCLEOTIDE SEQUENCE</scope>
    <source>
        <strain evidence="1">CAU 1522</strain>
    </source>
</reference>
<name>A0ABS6N5D9_9RHOB</name>
<dbReference type="EMBL" id="JAHRWL010000001">
    <property type="protein sequence ID" value="MBV2359238.1"/>
    <property type="molecule type" value="Genomic_DNA"/>
</dbReference>
<organism evidence="1 2">
    <name type="scientific">Thalassococcus arenae</name>
    <dbReference type="NCBI Taxonomy" id="2851652"/>
    <lineage>
        <taxon>Bacteria</taxon>
        <taxon>Pseudomonadati</taxon>
        <taxon>Pseudomonadota</taxon>
        <taxon>Alphaproteobacteria</taxon>
        <taxon>Rhodobacterales</taxon>
        <taxon>Roseobacteraceae</taxon>
        <taxon>Thalassococcus</taxon>
    </lineage>
</organism>
<keyword evidence="2" id="KW-1185">Reference proteome</keyword>
<evidence type="ECO:0000313" key="1">
    <source>
        <dbReference type="EMBL" id="MBV2359238.1"/>
    </source>
</evidence>
<proteinExistence type="predicted"/>
<gene>
    <name evidence="1" type="ORF">KUH32_05610</name>
</gene>
<sequence>MLSGLNLMNMSLIAVLAVAALSVNASGDLGTASIAVGAPAAVASAP</sequence>
<dbReference type="RefSeq" id="WP_217777060.1">
    <property type="nucleotide sequence ID" value="NZ_JAHRWL010000001.1"/>
</dbReference>
<comment type="caution">
    <text evidence="1">The sequence shown here is derived from an EMBL/GenBank/DDBJ whole genome shotgun (WGS) entry which is preliminary data.</text>
</comment>
<evidence type="ECO:0000313" key="2">
    <source>
        <dbReference type="Proteomes" id="UP001166293"/>
    </source>
</evidence>
<protein>
    <submittedName>
        <fullName evidence="1">Uncharacterized protein</fullName>
    </submittedName>
</protein>